<keyword evidence="2" id="KW-1185">Reference proteome</keyword>
<name>A0A251TDY5_HELAN</name>
<organism evidence="1 2">
    <name type="scientific">Helianthus annuus</name>
    <name type="common">Common sunflower</name>
    <dbReference type="NCBI Taxonomy" id="4232"/>
    <lineage>
        <taxon>Eukaryota</taxon>
        <taxon>Viridiplantae</taxon>
        <taxon>Streptophyta</taxon>
        <taxon>Embryophyta</taxon>
        <taxon>Tracheophyta</taxon>
        <taxon>Spermatophyta</taxon>
        <taxon>Magnoliopsida</taxon>
        <taxon>eudicotyledons</taxon>
        <taxon>Gunneridae</taxon>
        <taxon>Pentapetalae</taxon>
        <taxon>asterids</taxon>
        <taxon>campanulids</taxon>
        <taxon>Asterales</taxon>
        <taxon>Asteraceae</taxon>
        <taxon>Asteroideae</taxon>
        <taxon>Heliantheae alliance</taxon>
        <taxon>Heliantheae</taxon>
        <taxon>Helianthus</taxon>
    </lineage>
</organism>
<dbReference type="AlphaFoldDB" id="A0A251TDY5"/>
<reference evidence="2" key="1">
    <citation type="journal article" date="2017" name="Nature">
        <title>The sunflower genome provides insights into oil metabolism, flowering and Asterid evolution.</title>
        <authorList>
            <person name="Badouin H."/>
            <person name="Gouzy J."/>
            <person name="Grassa C.J."/>
            <person name="Murat F."/>
            <person name="Staton S.E."/>
            <person name="Cottret L."/>
            <person name="Lelandais-Briere C."/>
            <person name="Owens G.L."/>
            <person name="Carrere S."/>
            <person name="Mayjonade B."/>
            <person name="Legrand L."/>
            <person name="Gill N."/>
            <person name="Kane N.C."/>
            <person name="Bowers J.E."/>
            <person name="Hubner S."/>
            <person name="Bellec A."/>
            <person name="Berard A."/>
            <person name="Berges H."/>
            <person name="Blanchet N."/>
            <person name="Boniface M.C."/>
            <person name="Brunel D."/>
            <person name="Catrice O."/>
            <person name="Chaidir N."/>
            <person name="Claudel C."/>
            <person name="Donnadieu C."/>
            <person name="Faraut T."/>
            <person name="Fievet G."/>
            <person name="Helmstetter N."/>
            <person name="King M."/>
            <person name="Knapp S.J."/>
            <person name="Lai Z."/>
            <person name="Le Paslier M.C."/>
            <person name="Lippi Y."/>
            <person name="Lorenzon L."/>
            <person name="Mandel J.R."/>
            <person name="Marage G."/>
            <person name="Marchand G."/>
            <person name="Marquand E."/>
            <person name="Bret-Mestries E."/>
            <person name="Morien E."/>
            <person name="Nambeesan S."/>
            <person name="Nguyen T."/>
            <person name="Pegot-Espagnet P."/>
            <person name="Pouilly N."/>
            <person name="Raftis F."/>
            <person name="Sallet E."/>
            <person name="Schiex T."/>
            <person name="Thomas J."/>
            <person name="Vandecasteele C."/>
            <person name="Vares D."/>
            <person name="Vear F."/>
            <person name="Vautrin S."/>
            <person name="Crespi M."/>
            <person name="Mangin B."/>
            <person name="Burke J.M."/>
            <person name="Salse J."/>
            <person name="Munos S."/>
            <person name="Vincourt P."/>
            <person name="Rieseberg L.H."/>
            <person name="Langlade N.B."/>
        </authorList>
    </citation>
    <scope>NUCLEOTIDE SEQUENCE [LARGE SCALE GENOMIC DNA]</scope>
    <source>
        <strain evidence="2">cv. SF193</strain>
    </source>
</reference>
<gene>
    <name evidence="1" type="ORF">HannXRQ_Chr11g0347411</name>
</gene>
<protein>
    <submittedName>
        <fullName evidence="1">Uncharacterized protein</fullName>
    </submittedName>
</protein>
<evidence type="ECO:0000313" key="2">
    <source>
        <dbReference type="Proteomes" id="UP000215914"/>
    </source>
</evidence>
<sequence>MLAQRRKKAQVTQRHKHHKIAVNPLLDAAHSDRTHTRYVNLMRFRSKLLLF</sequence>
<accession>A0A251TDY5</accession>
<evidence type="ECO:0000313" key="1">
    <source>
        <dbReference type="EMBL" id="OTG08953.1"/>
    </source>
</evidence>
<proteinExistence type="predicted"/>
<dbReference type="Proteomes" id="UP000215914">
    <property type="component" value="Chromosome 11"/>
</dbReference>
<dbReference type="EMBL" id="CM007900">
    <property type="protein sequence ID" value="OTG08953.1"/>
    <property type="molecule type" value="Genomic_DNA"/>
</dbReference>
<dbReference type="InParanoid" id="A0A251TDY5"/>